<dbReference type="CDD" id="cd04716">
    <property type="entry name" value="BAH_plantDCM_I"/>
    <property type="match status" value="1"/>
</dbReference>
<keyword evidence="6" id="KW-0238">DNA-binding</keyword>
<dbReference type="InterPro" id="IPR029063">
    <property type="entry name" value="SAM-dependent_MTases_sf"/>
</dbReference>
<evidence type="ECO:0000256" key="7">
    <source>
        <dbReference type="ARBA" id="ARBA00023242"/>
    </source>
</evidence>
<dbReference type="InterPro" id="IPR050390">
    <property type="entry name" value="C5-Methyltransferase"/>
</dbReference>
<dbReference type="InterPro" id="IPR000953">
    <property type="entry name" value="Chromo/chromo_shadow_dom"/>
</dbReference>
<dbReference type="FunFam" id="2.30.30.490:FF:000011">
    <property type="entry name" value="DNA (cytosine-5)-methyltransferase 1"/>
    <property type="match status" value="1"/>
</dbReference>
<evidence type="ECO:0000256" key="4">
    <source>
        <dbReference type="ARBA" id="ARBA00022679"/>
    </source>
</evidence>
<feature type="compositionally biased region" description="Polar residues" evidence="11">
    <location>
        <begin position="109"/>
        <end position="120"/>
    </location>
</feature>
<proteinExistence type="inferred from homology"/>
<dbReference type="PROSITE" id="PS51679">
    <property type="entry name" value="SAM_MT_C5"/>
    <property type="match status" value="1"/>
</dbReference>
<keyword evidence="3 10" id="KW-0489">Methyltransferase</keyword>
<keyword evidence="4 10" id="KW-0808">Transferase</keyword>
<evidence type="ECO:0000256" key="11">
    <source>
        <dbReference type="SAM" id="MobiDB-lite"/>
    </source>
</evidence>
<feature type="active site" evidence="9 10">
    <location>
        <position position="635"/>
    </location>
</feature>
<feature type="non-terminal residue" evidence="14">
    <location>
        <position position="1"/>
    </location>
</feature>
<feature type="domain" description="BAH" evidence="13">
    <location>
        <begin position="284"/>
        <end position="403"/>
    </location>
</feature>
<dbReference type="PANTHER" id="PTHR10629:SF50">
    <property type="entry name" value="DNA (CYTOSINE-5)-METHYLTRANSFERASE CMT3"/>
    <property type="match status" value="1"/>
</dbReference>
<feature type="compositionally biased region" description="Low complexity" evidence="11">
    <location>
        <begin position="409"/>
        <end position="422"/>
    </location>
</feature>
<dbReference type="EC" id="2.1.1.37" evidence="2"/>
<comment type="similarity">
    <text evidence="10">Belongs to the class I-like SAM-binding methyltransferase superfamily. C5-methyltransferase family.</text>
</comment>
<feature type="domain" description="Chromo" evidence="12">
    <location>
        <begin position="557"/>
        <end position="613"/>
    </location>
</feature>
<feature type="region of interest" description="Disordered" evidence="11">
    <location>
        <begin position="404"/>
        <end position="429"/>
    </location>
</feature>
<evidence type="ECO:0000256" key="5">
    <source>
        <dbReference type="ARBA" id="ARBA00022691"/>
    </source>
</evidence>
<feature type="compositionally biased region" description="Low complexity" evidence="11">
    <location>
        <begin position="50"/>
        <end position="60"/>
    </location>
</feature>
<dbReference type="AlphaFoldDB" id="A0A1D1ZE24"/>
<dbReference type="PANTHER" id="PTHR10629">
    <property type="entry name" value="CYTOSINE-SPECIFIC METHYLTRANSFERASE"/>
    <property type="match status" value="1"/>
</dbReference>
<dbReference type="Pfam" id="PF01426">
    <property type="entry name" value="BAH"/>
    <property type="match status" value="1"/>
</dbReference>
<evidence type="ECO:0000259" key="13">
    <source>
        <dbReference type="PROSITE" id="PS51038"/>
    </source>
</evidence>
<dbReference type="GO" id="GO:0044027">
    <property type="term" value="P:negative regulation of gene expression via chromosomal CpG island methylation"/>
    <property type="evidence" value="ECO:0007669"/>
    <property type="project" value="TreeGrafter"/>
</dbReference>
<dbReference type="FunFam" id="3.90.120.10:FF:000003">
    <property type="entry name" value="DNA (cytosine-5)-methyltransferase 1"/>
    <property type="match status" value="1"/>
</dbReference>
<dbReference type="InterPro" id="IPR023779">
    <property type="entry name" value="Chromodomain_CS"/>
</dbReference>
<feature type="compositionally biased region" description="Basic and acidic residues" evidence="11">
    <location>
        <begin position="121"/>
        <end position="131"/>
    </location>
</feature>
<dbReference type="InterPro" id="IPR001525">
    <property type="entry name" value="C5_MeTfrase"/>
</dbReference>
<dbReference type="Pfam" id="PF00385">
    <property type="entry name" value="Chromo"/>
    <property type="match status" value="1"/>
</dbReference>
<dbReference type="InterPro" id="IPR001025">
    <property type="entry name" value="BAH_dom"/>
</dbReference>
<dbReference type="InterPro" id="IPR016197">
    <property type="entry name" value="Chromo-like_dom_sf"/>
</dbReference>
<sequence length="1025" mass="113884">ERERRSSFPSPTPSSPQLGAPMEAKTPTTATRRSQRRAVPEKLSGGADGGSPATGSGTATRRSQRRAVPEKLSGGADGGSPATGSGTATRRSQRRAVVEELCGGADGGSRTTGSGTNASSRETKGLPKEEPVTVEAAAEEGDVVASSGGRTKKRTPNDAAEKRASVAKRRKEASPPAEESRDVEEEGSDVVEGEVEEPMALTKKAAGKSRGESKPAKKARRERGGHEGDGVCQFVGEPFSREEARRRWPDRYQVSKQKVGPLANSQEVDIKARCHYLKAQIDNCIYELYDDVYVKAGEGEPDYIGRIIEFFESTDKKCYFTSQWFFRAEDTVMKEHGRGHDGRRVFLSEEKNDNILDCLISKVKIVQVAPNIDLEAKERTIPHCDLYYDMTYNPSYATFANLPAGSRPVSSETSSSTVSSEENSGGDMNPKSLFCSVPNSDLRTSASLLDLYSGCGAMSTGLCLGAQLSGINLETRWAVDYNKYACESLKLNHPNVKVRNEKAEDFLALLREWEILCRKYSLFGYNNSSSEEKESCVEDEDDDDSGEDKISVPHGEFEVFKIVGICYGDPSDIGKIGLKFKVRWKGYGPSEDTWEPADGLSKCNERIEDFVRRSFKSHILPLPGDVDVICGGPPCQGISGFNRFRNHDAPLNDPKNLQMKIFVEIVDFLKPRYVLMENVVDILKFAGGYLGRYAISRLVSMNYQTRLGMMVAGCYGLPQFRTRVFLWGAHPSECLPQFPLPTHNVVVRGIFPNEFEHCVVAYDEHEPRELEDALLLKDAISDLPSVKNEEERDEMPYGGPPKTDFQRFIRAVELETTGTSNKDLCVSKKGKLYDHRPLKLNQDDYDRVCQIPKKKGANFRNLPGVRVREDKTVEWDPDVERVYLPSGKPLVPDYAMSFIKGKSCKPFARLWWDETVPTVVTRAEPHNQAILHPEQDRVLTIRENARLQGFPDYYKLCGPIKERYIQVGNAVAIPVSRALGYALGLGYQGVCGDEYRLKLPRKFPRIKGLSSVIASVIDSDVVLEP</sequence>
<dbReference type="CDD" id="cd18635">
    <property type="entry name" value="CD_CMT3_like"/>
    <property type="match status" value="1"/>
</dbReference>
<feature type="compositionally biased region" description="Basic and acidic residues" evidence="11">
    <location>
        <begin position="155"/>
        <end position="164"/>
    </location>
</feature>
<evidence type="ECO:0000256" key="8">
    <source>
        <dbReference type="ARBA" id="ARBA00047422"/>
    </source>
</evidence>
<dbReference type="Gene3D" id="3.40.50.150">
    <property type="entry name" value="Vaccinia Virus protein VP39"/>
    <property type="match status" value="2"/>
</dbReference>
<evidence type="ECO:0000256" key="9">
    <source>
        <dbReference type="PIRSR" id="PIRSR037404-1"/>
    </source>
</evidence>
<reference evidence="14" key="1">
    <citation type="submission" date="2015-07" db="EMBL/GenBank/DDBJ databases">
        <title>Transcriptome Assembly of Anthurium amnicola.</title>
        <authorList>
            <person name="Suzuki J."/>
        </authorList>
    </citation>
    <scope>NUCLEOTIDE SEQUENCE</scope>
</reference>
<dbReference type="PROSITE" id="PS00598">
    <property type="entry name" value="CHROMO_1"/>
    <property type="match status" value="1"/>
</dbReference>
<feature type="compositionally biased region" description="Acidic residues" evidence="11">
    <location>
        <begin position="181"/>
        <end position="197"/>
    </location>
</feature>
<feature type="compositionally biased region" description="Low complexity" evidence="11">
    <location>
        <begin position="79"/>
        <end position="89"/>
    </location>
</feature>
<evidence type="ECO:0000313" key="14">
    <source>
        <dbReference type="EMBL" id="JAT65095.1"/>
    </source>
</evidence>
<comment type="subcellular location">
    <subcellularLocation>
        <location evidence="1">Nucleus</location>
    </subcellularLocation>
</comment>
<dbReference type="InterPro" id="IPR023780">
    <property type="entry name" value="Chromo_domain"/>
</dbReference>
<evidence type="ECO:0000256" key="3">
    <source>
        <dbReference type="ARBA" id="ARBA00022603"/>
    </source>
</evidence>
<dbReference type="GO" id="GO:0006346">
    <property type="term" value="P:DNA methylation-dependent constitutive heterochromatin formation"/>
    <property type="evidence" value="ECO:0007669"/>
    <property type="project" value="InterPro"/>
</dbReference>
<keyword evidence="7" id="KW-0539">Nucleus</keyword>
<dbReference type="GO" id="GO:0032259">
    <property type="term" value="P:methylation"/>
    <property type="evidence" value="ECO:0007669"/>
    <property type="project" value="UniProtKB-KW"/>
</dbReference>
<dbReference type="Pfam" id="PF00145">
    <property type="entry name" value="DNA_methylase"/>
    <property type="match status" value="1"/>
</dbReference>
<organism evidence="14">
    <name type="scientific">Anthurium amnicola</name>
    <dbReference type="NCBI Taxonomy" id="1678845"/>
    <lineage>
        <taxon>Eukaryota</taxon>
        <taxon>Viridiplantae</taxon>
        <taxon>Streptophyta</taxon>
        <taxon>Embryophyta</taxon>
        <taxon>Tracheophyta</taxon>
        <taxon>Spermatophyta</taxon>
        <taxon>Magnoliopsida</taxon>
        <taxon>Liliopsida</taxon>
        <taxon>Araceae</taxon>
        <taxon>Pothoideae</taxon>
        <taxon>Potheae</taxon>
        <taxon>Anthurium</taxon>
    </lineage>
</organism>
<dbReference type="PROSITE" id="PS51038">
    <property type="entry name" value="BAH"/>
    <property type="match status" value="1"/>
</dbReference>
<dbReference type="InterPro" id="IPR043151">
    <property type="entry name" value="BAH_sf"/>
</dbReference>
<dbReference type="Gene3D" id="2.30.30.490">
    <property type="match status" value="1"/>
</dbReference>
<dbReference type="SMART" id="SM00298">
    <property type="entry name" value="CHROMO"/>
    <property type="match status" value="1"/>
</dbReference>
<dbReference type="InterPro" id="IPR018117">
    <property type="entry name" value="C5_DNA_meth_AS"/>
</dbReference>
<evidence type="ECO:0000256" key="1">
    <source>
        <dbReference type="ARBA" id="ARBA00004123"/>
    </source>
</evidence>
<name>A0A1D1ZE24_9ARAE</name>
<dbReference type="Gene3D" id="3.90.120.10">
    <property type="entry name" value="DNA Methylase, subunit A, domain 2"/>
    <property type="match status" value="1"/>
</dbReference>
<keyword evidence="5 10" id="KW-0949">S-adenosyl-L-methionine</keyword>
<dbReference type="PROSITE" id="PS00094">
    <property type="entry name" value="C5_MTASE_1"/>
    <property type="match status" value="1"/>
</dbReference>
<dbReference type="SUPFAM" id="SSF54160">
    <property type="entry name" value="Chromo domain-like"/>
    <property type="match status" value="1"/>
</dbReference>
<dbReference type="GO" id="GO:0005634">
    <property type="term" value="C:nucleus"/>
    <property type="evidence" value="ECO:0007669"/>
    <property type="project" value="UniProtKB-SubCell"/>
</dbReference>
<evidence type="ECO:0000256" key="2">
    <source>
        <dbReference type="ARBA" id="ARBA00011975"/>
    </source>
</evidence>
<dbReference type="SMART" id="SM00439">
    <property type="entry name" value="BAH"/>
    <property type="match status" value="1"/>
</dbReference>
<dbReference type="PROSITE" id="PS50013">
    <property type="entry name" value="CHROMO_2"/>
    <property type="match status" value="1"/>
</dbReference>
<comment type="catalytic activity">
    <reaction evidence="8">
        <text>a 2'-deoxycytidine in DNA + S-adenosyl-L-methionine = a 5-methyl-2'-deoxycytidine in DNA + S-adenosyl-L-homocysteine + H(+)</text>
        <dbReference type="Rhea" id="RHEA:13681"/>
        <dbReference type="Rhea" id="RHEA-COMP:11369"/>
        <dbReference type="Rhea" id="RHEA-COMP:11370"/>
        <dbReference type="ChEBI" id="CHEBI:15378"/>
        <dbReference type="ChEBI" id="CHEBI:57856"/>
        <dbReference type="ChEBI" id="CHEBI:59789"/>
        <dbReference type="ChEBI" id="CHEBI:85452"/>
        <dbReference type="ChEBI" id="CHEBI:85454"/>
        <dbReference type="EC" id="2.1.1.37"/>
    </reaction>
</comment>
<dbReference type="GO" id="GO:0003682">
    <property type="term" value="F:chromatin binding"/>
    <property type="evidence" value="ECO:0007669"/>
    <property type="project" value="InterPro"/>
</dbReference>
<dbReference type="SUPFAM" id="SSF53335">
    <property type="entry name" value="S-adenosyl-L-methionine-dependent methyltransferases"/>
    <property type="match status" value="1"/>
</dbReference>
<dbReference type="GO" id="GO:0003677">
    <property type="term" value="F:DNA binding"/>
    <property type="evidence" value="ECO:0007669"/>
    <property type="project" value="UniProtKB-KW"/>
</dbReference>
<dbReference type="EMBL" id="GDJX01002841">
    <property type="protein sequence ID" value="JAT65095.1"/>
    <property type="molecule type" value="Transcribed_RNA"/>
</dbReference>
<evidence type="ECO:0000256" key="6">
    <source>
        <dbReference type="ARBA" id="ARBA00023125"/>
    </source>
</evidence>
<dbReference type="PRINTS" id="PR00105">
    <property type="entry name" value="C5METTRFRASE"/>
</dbReference>
<evidence type="ECO:0000256" key="10">
    <source>
        <dbReference type="PROSITE-ProRule" id="PRU01016"/>
    </source>
</evidence>
<evidence type="ECO:0000259" key="12">
    <source>
        <dbReference type="PROSITE" id="PS50013"/>
    </source>
</evidence>
<gene>
    <name evidence="14" type="primary">MET2A_2</name>
    <name evidence="14" type="ORF">g.55379</name>
</gene>
<protein>
    <recommendedName>
        <fullName evidence="2">DNA (cytosine-5-)-methyltransferase</fullName>
        <ecNumber evidence="2">2.1.1.37</ecNumber>
    </recommendedName>
</protein>
<feature type="region of interest" description="Disordered" evidence="11">
    <location>
        <begin position="1"/>
        <end position="233"/>
    </location>
</feature>
<dbReference type="GO" id="GO:0003886">
    <property type="term" value="F:DNA (cytosine-5-)-methyltransferase activity"/>
    <property type="evidence" value="ECO:0007669"/>
    <property type="project" value="UniProtKB-EC"/>
</dbReference>
<accession>A0A1D1ZE24</accession>